<accession>A0ABX0TAV7</accession>
<reference evidence="1 2" key="1">
    <citation type="submission" date="2020-03" db="EMBL/GenBank/DDBJ databases">
        <title>Above-ground endophytic microbial communities from plants in different locations in the United States.</title>
        <authorList>
            <person name="Frank C."/>
        </authorList>
    </citation>
    <scope>NUCLEOTIDE SEQUENCE [LARGE SCALE GENOMIC DNA]</scope>
    <source>
        <strain evidence="1 2">WW7</strain>
    </source>
</reference>
<keyword evidence="2" id="KW-1185">Reference proteome</keyword>
<gene>
    <name evidence="1" type="ORF">E9228_003289</name>
</gene>
<evidence type="ECO:0000313" key="2">
    <source>
        <dbReference type="Proteomes" id="UP001318300"/>
    </source>
</evidence>
<dbReference type="Proteomes" id="UP001318300">
    <property type="component" value="Unassembled WGS sequence"/>
</dbReference>
<protein>
    <submittedName>
        <fullName evidence="1">Uncharacterized protein</fullName>
    </submittedName>
</protein>
<evidence type="ECO:0000313" key="1">
    <source>
        <dbReference type="EMBL" id="NII42615.1"/>
    </source>
</evidence>
<dbReference type="RefSeq" id="WP_166781607.1">
    <property type="nucleotide sequence ID" value="NZ_JAAOYO010000006.1"/>
</dbReference>
<comment type="caution">
    <text evidence="1">The sequence shown here is derived from an EMBL/GenBank/DDBJ whole genome shotgun (WGS) entry which is preliminary data.</text>
</comment>
<organism evidence="1 2">
    <name type="scientific">Curtobacterium salicis</name>
    <dbReference type="NCBI Taxonomy" id="1779862"/>
    <lineage>
        <taxon>Bacteria</taxon>
        <taxon>Bacillati</taxon>
        <taxon>Actinomycetota</taxon>
        <taxon>Actinomycetes</taxon>
        <taxon>Micrococcales</taxon>
        <taxon>Microbacteriaceae</taxon>
        <taxon>Curtobacterium</taxon>
    </lineage>
</organism>
<proteinExistence type="predicted"/>
<dbReference type="EMBL" id="JAAOYO010000006">
    <property type="protein sequence ID" value="NII42615.1"/>
    <property type="molecule type" value="Genomic_DNA"/>
</dbReference>
<name>A0ABX0TAV7_9MICO</name>
<sequence>MRDDEYDAFGPWIDEVDSVALTPRLYRDHPIDFDTALLVLKVPRDIERRNANPSMHLYDALIIVMPNTITVLVRSGDTYTTRVAQLDDVFAVEDSVHLLDGRLTIHFTNRAPIAVHYNGSARGSIGRLVDLLRASKVTPVAKAGKLGQGAGAIGTGQASMASILVSDRDHGLRGDCVDVFRTEPQTVFLGGHTASVVRPAGGLVTTLAHRIRPAYLQGAAVIAAPGEVSVIHRRAPITRGRGDDLSHARTFVFPDRVQTVVAKSHPLYQDVDLIRFGSPSPSVELVVPAGSATATKLLADAQARQVQPVR</sequence>